<organism evidence="1 2">
    <name type="scientific">Euplotes crassus</name>
    <dbReference type="NCBI Taxonomy" id="5936"/>
    <lineage>
        <taxon>Eukaryota</taxon>
        <taxon>Sar</taxon>
        <taxon>Alveolata</taxon>
        <taxon>Ciliophora</taxon>
        <taxon>Intramacronucleata</taxon>
        <taxon>Spirotrichea</taxon>
        <taxon>Hypotrichia</taxon>
        <taxon>Euplotida</taxon>
        <taxon>Euplotidae</taxon>
        <taxon>Moneuplotes</taxon>
    </lineage>
</organism>
<reference evidence="1" key="1">
    <citation type="submission" date="2023-07" db="EMBL/GenBank/DDBJ databases">
        <authorList>
            <consortium name="AG Swart"/>
            <person name="Singh M."/>
            <person name="Singh A."/>
            <person name="Seah K."/>
            <person name="Emmerich C."/>
        </authorList>
    </citation>
    <scope>NUCLEOTIDE SEQUENCE</scope>
    <source>
        <strain evidence="1">DP1</strain>
    </source>
</reference>
<comment type="caution">
    <text evidence="1">The sequence shown here is derived from an EMBL/GenBank/DDBJ whole genome shotgun (WGS) entry which is preliminary data.</text>
</comment>
<keyword evidence="2" id="KW-1185">Reference proteome</keyword>
<dbReference type="EMBL" id="CAMPGE010017986">
    <property type="protein sequence ID" value="CAI2376426.1"/>
    <property type="molecule type" value="Genomic_DNA"/>
</dbReference>
<name>A0AAD1XPR1_EUPCR</name>
<dbReference type="AlphaFoldDB" id="A0AAD1XPR1"/>
<protein>
    <submittedName>
        <fullName evidence="1">Uncharacterized protein</fullName>
    </submittedName>
</protein>
<dbReference type="Proteomes" id="UP001295684">
    <property type="component" value="Unassembled WGS sequence"/>
</dbReference>
<evidence type="ECO:0000313" key="2">
    <source>
        <dbReference type="Proteomes" id="UP001295684"/>
    </source>
</evidence>
<sequence>MENQFHNFTQALLKDQQGYIFSDSSWIYPDNVFASAWLENKNDQLIAPNSKYFDLPENAAYWCGIKTHNEETNFTHKELENIPASLCTKSREATSEFHLTSSVPHSLKRGDIKCRDSLRFLRKFFLNLYKTHNKPIIRKRYVNCSSQEITESVTSTLATMIPTSLVTKDLVNYTKGILNLRNPRKLKCRLQIKHEVLDFLQTVRSFSMPKFRKSMESVSLQTLVRCLADHSEDPRAKNLHHYFSVDKN</sequence>
<proteinExistence type="predicted"/>
<evidence type="ECO:0000313" key="1">
    <source>
        <dbReference type="EMBL" id="CAI2376426.1"/>
    </source>
</evidence>
<gene>
    <name evidence="1" type="ORF">ECRASSUSDP1_LOCUS17796</name>
</gene>
<accession>A0AAD1XPR1</accession>